<evidence type="ECO:0000256" key="1">
    <source>
        <dbReference type="ARBA" id="ARBA00023002"/>
    </source>
</evidence>
<dbReference type="InterPro" id="IPR050129">
    <property type="entry name" value="Zn_alcohol_dh"/>
</dbReference>
<evidence type="ECO:0000259" key="2">
    <source>
        <dbReference type="Pfam" id="PF08240"/>
    </source>
</evidence>
<dbReference type="InterPro" id="IPR013154">
    <property type="entry name" value="ADH-like_N"/>
</dbReference>
<keyword evidence="1" id="KW-0560">Oxidoreductase</keyword>
<dbReference type="PANTHER" id="PTHR43401:SF2">
    <property type="entry name" value="L-THREONINE 3-DEHYDROGENASE"/>
    <property type="match status" value="1"/>
</dbReference>
<evidence type="ECO:0000313" key="3">
    <source>
        <dbReference type="EMBL" id="GAG76131.1"/>
    </source>
</evidence>
<dbReference type="PANTHER" id="PTHR43401">
    <property type="entry name" value="L-THREONINE 3-DEHYDROGENASE"/>
    <property type="match status" value="1"/>
</dbReference>
<accession>X1BVE2</accession>
<name>X1BVE2_9ZZZZ</name>
<organism evidence="3">
    <name type="scientific">marine sediment metagenome</name>
    <dbReference type="NCBI Taxonomy" id="412755"/>
    <lineage>
        <taxon>unclassified sequences</taxon>
        <taxon>metagenomes</taxon>
        <taxon>ecological metagenomes</taxon>
    </lineage>
</organism>
<feature type="non-terminal residue" evidence="3">
    <location>
        <position position="71"/>
    </location>
</feature>
<proteinExistence type="predicted"/>
<protein>
    <recommendedName>
        <fullName evidence="2">Alcohol dehydrogenase-like N-terminal domain-containing protein</fullName>
    </recommendedName>
</protein>
<gene>
    <name evidence="3" type="ORF">S01H4_30848</name>
</gene>
<dbReference type="Pfam" id="PF08240">
    <property type="entry name" value="ADH_N"/>
    <property type="match status" value="1"/>
</dbReference>
<dbReference type="AlphaFoldDB" id="X1BVE2"/>
<dbReference type="Gene3D" id="3.90.180.10">
    <property type="entry name" value="Medium-chain alcohol dehydrogenases, catalytic domain"/>
    <property type="match status" value="1"/>
</dbReference>
<dbReference type="EMBL" id="BART01015959">
    <property type="protein sequence ID" value="GAG76131.1"/>
    <property type="molecule type" value="Genomic_DNA"/>
</dbReference>
<comment type="caution">
    <text evidence="3">The sequence shown here is derived from an EMBL/GenBank/DDBJ whole genome shotgun (WGS) entry which is preliminary data.</text>
</comment>
<reference evidence="3" key="1">
    <citation type="journal article" date="2014" name="Front. Microbiol.">
        <title>High frequency of phylogenetically diverse reductive dehalogenase-homologous genes in deep subseafloor sedimentary metagenomes.</title>
        <authorList>
            <person name="Kawai M."/>
            <person name="Futagami T."/>
            <person name="Toyoda A."/>
            <person name="Takaki Y."/>
            <person name="Nishi S."/>
            <person name="Hori S."/>
            <person name="Arai W."/>
            <person name="Tsubouchi T."/>
            <person name="Morono Y."/>
            <person name="Uchiyama I."/>
            <person name="Ito T."/>
            <person name="Fujiyama A."/>
            <person name="Inagaki F."/>
            <person name="Takami H."/>
        </authorList>
    </citation>
    <scope>NUCLEOTIDE SEQUENCE</scope>
    <source>
        <strain evidence="3">Expedition CK06-06</strain>
    </source>
</reference>
<dbReference type="InterPro" id="IPR011032">
    <property type="entry name" value="GroES-like_sf"/>
</dbReference>
<dbReference type="GO" id="GO:0016491">
    <property type="term" value="F:oxidoreductase activity"/>
    <property type="evidence" value="ECO:0007669"/>
    <property type="project" value="UniProtKB-KW"/>
</dbReference>
<sequence length="71" mass="7598">MKGAVFVGKHQIEIKDDLPKPEVLSDEVLIKVKYCGICGSGIESYESGGMYLPGIVIGHEFSGEIAEVGDN</sequence>
<dbReference type="SUPFAM" id="SSF50129">
    <property type="entry name" value="GroES-like"/>
    <property type="match status" value="1"/>
</dbReference>
<feature type="domain" description="Alcohol dehydrogenase-like N-terminal" evidence="2">
    <location>
        <begin position="26"/>
        <end position="71"/>
    </location>
</feature>